<accession>X0SNE6</accession>
<proteinExistence type="predicted"/>
<comment type="caution">
    <text evidence="2">The sequence shown here is derived from an EMBL/GenBank/DDBJ whole genome shotgun (WGS) entry which is preliminary data.</text>
</comment>
<evidence type="ECO:0000256" key="1">
    <source>
        <dbReference type="SAM" id="MobiDB-lite"/>
    </source>
</evidence>
<evidence type="ECO:0000313" key="2">
    <source>
        <dbReference type="EMBL" id="GAF77392.1"/>
    </source>
</evidence>
<dbReference type="AlphaFoldDB" id="X0SNE6"/>
<organism evidence="2">
    <name type="scientific">marine sediment metagenome</name>
    <dbReference type="NCBI Taxonomy" id="412755"/>
    <lineage>
        <taxon>unclassified sequences</taxon>
        <taxon>metagenomes</taxon>
        <taxon>ecological metagenomes</taxon>
    </lineage>
</organism>
<name>X0SNE6_9ZZZZ</name>
<dbReference type="EMBL" id="BARS01001864">
    <property type="protein sequence ID" value="GAF77392.1"/>
    <property type="molecule type" value="Genomic_DNA"/>
</dbReference>
<protein>
    <submittedName>
        <fullName evidence="2">Uncharacterized protein</fullName>
    </submittedName>
</protein>
<reference evidence="2" key="1">
    <citation type="journal article" date="2014" name="Front. Microbiol.">
        <title>High frequency of phylogenetically diverse reductive dehalogenase-homologous genes in deep subseafloor sedimentary metagenomes.</title>
        <authorList>
            <person name="Kawai M."/>
            <person name="Futagami T."/>
            <person name="Toyoda A."/>
            <person name="Takaki Y."/>
            <person name="Nishi S."/>
            <person name="Hori S."/>
            <person name="Arai W."/>
            <person name="Tsubouchi T."/>
            <person name="Morono Y."/>
            <person name="Uchiyama I."/>
            <person name="Ito T."/>
            <person name="Fujiyama A."/>
            <person name="Inagaki F."/>
            <person name="Takami H."/>
        </authorList>
    </citation>
    <scope>NUCLEOTIDE SEQUENCE</scope>
    <source>
        <strain evidence="2">Expedition CK06-06</strain>
    </source>
</reference>
<sequence length="210" mass="21713">MRPKEIYIDPDVVDPNGLAEAQAVSGAGEITLDGVLIVNDVFTGDYARRIGILSAGDDSGDTFTITGTDADGKSQTEDLAGSSGAPGTAESIKYYKTVTSVSTDGAAAGNVSVGTVDEFVTNTIPIETSNSSAATVSLERFSGTISVIVEETFSKLQYTDSIEFVDSPLGVTASAASSNMSLHASGVRLKCGSYTSGAELRMVINQNRAF</sequence>
<feature type="region of interest" description="Disordered" evidence="1">
    <location>
        <begin position="67"/>
        <end position="86"/>
    </location>
</feature>
<gene>
    <name evidence="2" type="ORF">S01H1_03414</name>
</gene>